<organism evidence="1 2">
    <name type="scientific">Candidatus Butyricicoccus avistercoris</name>
    <dbReference type="NCBI Taxonomy" id="2838518"/>
    <lineage>
        <taxon>Bacteria</taxon>
        <taxon>Bacillati</taxon>
        <taxon>Bacillota</taxon>
        <taxon>Clostridia</taxon>
        <taxon>Eubacteriales</taxon>
        <taxon>Butyricicoccaceae</taxon>
        <taxon>Butyricicoccus</taxon>
    </lineage>
</organism>
<protein>
    <submittedName>
        <fullName evidence="1">Uncharacterized protein</fullName>
    </submittedName>
</protein>
<dbReference type="EMBL" id="DXIE01000026">
    <property type="protein sequence ID" value="HIV61912.1"/>
    <property type="molecule type" value="Genomic_DNA"/>
</dbReference>
<evidence type="ECO:0000313" key="2">
    <source>
        <dbReference type="Proteomes" id="UP000886808"/>
    </source>
</evidence>
<gene>
    <name evidence="1" type="ORF">H9746_03560</name>
</gene>
<evidence type="ECO:0000313" key="1">
    <source>
        <dbReference type="EMBL" id="HIV61912.1"/>
    </source>
</evidence>
<dbReference type="Proteomes" id="UP000886808">
    <property type="component" value="Unassembled WGS sequence"/>
</dbReference>
<name>A0A9D1PIV4_9FIRM</name>
<dbReference type="AlphaFoldDB" id="A0A9D1PIV4"/>
<proteinExistence type="predicted"/>
<reference evidence="1" key="2">
    <citation type="submission" date="2021-04" db="EMBL/GenBank/DDBJ databases">
        <authorList>
            <person name="Gilroy R."/>
        </authorList>
    </citation>
    <scope>NUCLEOTIDE SEQUENCE</scope>
    <source>
        <strain evidence="1">CHK193-4272</strain>
    </source>
</reference>
<accession>A0A9D1PIV4</accession>
<sequence>MKTIEIKGKTGNIIWVHPEKRFVVIEFTFNTCMGTKKYKEAQKIINGKLSV</sequence>
<comment type="caution">
    <text evidence="1">The sequence shown here is derived from an EMBL/GenBank/DDBJ whole genome shotgun (WGS) entry which is preliminary data.</text>
</comment>
<reference evidence="1" key="1">
    <citation type="journal article" date="2021" name="PeerJ">
        <title>Extensive microbial diversity within the chicken gut microbiome revealed by metagenomics and culture.</title>
        <authorList>
            <person name="Gilroy R."/>
            <person name="Ravi A."/>
            <person name="Getino M."/>
            <person name="Pursley I."/>
            <person name="Horton D.L."/>
            <person name="Alikhan N.F."/>
            <person name="Baker D."/>
            <person name="Gharbi K."/>
            <person name="Hall N."/>
            <person name="Watson M."/>
            <person name="Adriaenssens E.M."/>
            <person name="Foster-Nyarko E."/>
            <person name="Jarju S."/>
            <person name="Secka A."/>
            <person name="Antonio M."/>
            <person name="Oren A."/>
            <person name="Chaudhuri R.R."/>
            <person name="La Ragione R."/>
            <person name="Hildebrand F."/>
            <person name="Pallen M.J."/>
        </authorList>
    </citation>
    <scope>NUCLEOTIDE SEQUENCE</scope>
    <source>
        <strain evidence="1">CHK193-4272</strain>
    </source>
</reference>